<evidence type="ECO:0000313" key="2">
    <source>
        <dbReference type="Proteomes" id="UP000777438"/>
    </source>
</evidence>
<keyword evidence="2" id="KW-1185">Reference proteome</keyword>
<dbReference type="OrthoDB" id="194358at2759"/>
<evidence type="ECO:0000313" key="1">
    <source>
        <dbReference type="EMBL" id="KAH6885403.1"/>
    </source>
</evidence>
<reference evidence="1 2" key="1">
    <citation type="journal article" date="2021" name="Nat. Commun.">
        <title>Genetic determinants of endophytism in the Arabidopsis root mycobiome.</title>
        <authorList>
            <person name="Mesny F."/>
            <person name="Miyauchi S."/>
            <person name="Thiergart T."/>
            <person name="Pickel B."/>
            <person name="Atanasova L."/>
            <person name="Karlsson M."/>
            <person name="Huettel B."/>
            <person name="Barry K.W."/>
            <person name="Haridas S."/>
            <person name="Chen C."/>
            <person name="Bauer D."/>
            <person name="Andreopoulos W."/>
            <person name="Pangilinan J."/>
            <person name="LaButti K."/>
            <person name="Riley R."/>
            <person name="Lipzen A."/>
            <person name="Clum A."/>
            <person name="Drula E."/>
            <person name="Henrissat B."/>
            <person name="Kohler A."/>
            <person name="Grigoriev I.V."/>
            <person name="Martin F.M."/>
            <person name="Hacquard S."/>
        </authorList>
    </citation>
    <scope>NUCLEOTIDE SEQUENCE [LARGE SCALE GENOMIC DNA]</scope>
    <source>
        <strain evidence="1 2">MPI-CAGE-CH-0241</strain>
    </source>
</reference>
<name>A0A9P8VYU9_9HYPO</name>
<dbReference type="EMBL" id="JAGPYM010000018">
    <property type="protein sequence ID" value="KAH6885403.1"/>
    <property type="molecule type" value="Genomic_DNA"/>
</dbReference>
<sequence>MYFKPCYVQGSACHDGDLKANNPVQDAVNACRKIWGGDRHIPFDLILSDTFCRDSADRGIFDRASRLNVRLERNTEPALDDVGAIPEMETAAPEYHFPYKPSDSPFSPINGNMQGDMLQSLADRLRASLYFFQVGNISCGFHKQVVIDGWICCRLLPTEKGIQKLLSHTTGFQLQGECYRKPIIPWNKPMKWEVQISEDDTKAPIRIDVNFVASHFVSISGFPMTLEVSIPHIAYWNVMSKVANVWCFLDIAVFV</sequence>
<dbReference type="AlphaFoldDB" id="A0A9P8VYU9"/>
<dbReference type="Proteomes" id="UP000777438">
    <property type="component" value="Unassembled WGS sequence"/>
</dbReference>
<gene>
    <name evidence="1" type="ORF">B0T10DRAFT_577083</name>
</gene>
<organism evidence="1 2">
    <name type="scientific">Thelonectria olida</name>
    <dbReference type="NCBI Taxonomy" id="1576542"/>
    <lineage>
        <taxon>Eukaryota</taxon>
        <taxon>Fungi</taxon>
        <taxon>Dikarya</taxon>
        <taxon>Ascomycota</taxon>
        <taxon>Pezizomycotina</taxon>
        <taxon>Sordariomycetes</taxon>
        <taxon>Hypocreomycetidae</taxon>
        <taxon>Hypocreales</taxon>
        <taxon>Nectriaceae</taxon>
        <taxon>Thelonectria</taxon>
    </lineage>
</organism>
<comment type="caution">
    <text evidence="1">The sequence shown here is derived from an EMBL/GenBank/DDBJ whole genome shotgun (WGS) entry which is preliminary data.</text>
</comment>
<protein>
    <submittedName>
        <fullName evidence="1">Uncharacterized protein</fullName>
    </submittedName>
</protein>
<proteinExistence type="predicted"/>
<accession>A0A9P8VYU9</accession>